<dbReference type="GO" id="GO:0004427">
    <property type="term" value="F:inorganic diphosphate phosphatase activity"/>
    <property type="evidence" value="ECO:0007669"/>
    <property type="project" value="UniProtKB-EC"/>
</dbReference>
<dbReference type="PANTHER" id="PTHR10286">
    <property type="entry name" value="INORGANIC PYROPHOSPHATASE"/>
    <property type="match status" value="1"/>
</dbReference>
<evidence type="ECO:0000256" key="5">
    <source>
        <dbReference type="ARBA" id="ARBA00022801"/>
    </source>
</evidence>
<dbReference type="GO" id="GO:0005737">
    <property type="term" value="C:cytoplasm"/>
    <property type="evidence" value="ECO:0007669"/>
    <property type="project" value="InterPro"/>
</dbReference>
<comment type="cofactor">
    <cofactor evidence="1">
        <name>Mg(2+)</name>
        <dbReference type="ChEBI" id="CHEBI:18420"/>
    </cofactor>
</comment>
<dbReference type="GO" id="GO:0006796">
    <property type="term" value="P:phosphate-containing compound metabolic process"/>
    <property type="evidence" value="ECO:0007669"/>
    <property type="project" value="InterPro"/>
</dbReference>
<dbReference type="GO" id="GO:0000287">
    <property type="term" value="F:magnesium ion binding"/>
    <property type="evidence" value="ECO:0007669"/>
    <property type="project" value="InterPro"/>
</dbReference>
<reference evidence="8 9" key="1">
    <citation type="journal article" date="2018" name="PLoS Genet.">
        <title>Population sequencing reveals clonal diversity and ancestral inbreeding in the grapevine cultivar Chardonnay.</title>
        <authorList>
            <person name="Roach M.J."/>
            <person name="Johnson D.L."/>
            <person name="Bohlmann J."/>
            <person name="van Vuuren H.J."/>
            <person name="Jones S.J."/>
            <person name="Pretorius I.S."/>
            <person name="Schmidt S.A."/>
            <person name="Borneman A.R."/>
        </authorList>
    </citation>
    <scope>NUCLEOTIDE SEQUENCE [LARGE SCALE GENOMIC DNA]</scope>
    <source>
        <strain evidence="9">cv. Chardonnay</strain>
        <tissue evidence="8">Leaf</tissue>
    </source>
</reference>
<sequence length="323" mass="35870">MAAAARVMGVAGALYHANTRTSSFLLKPFSITHKAIRLNCNLNAAPRRLFACRAQYEPEYQIQVEGEPGTVDSRVSPWHDVPLSLGYETFHFIVEIPKESSAKMEVATDEPHTPIKQDTRRKTLFLSLPKQQLKVYKEETPPLPSWNKSAAKNGGYDINWNYGLLPQTWEDPSFANSEVGGAFGDNDPVDVVEIGERQGKTGNILKVKPLAALAMIDEGELDWKIVAISLDDPRASLLNDVDDVEKHFPHKKLVKIMASEVLAWHRCLTMKSVLLDVSSQGVPPPFETIRPVPEATVSGNESYQQSSSSHGIRFNKAGYFVDI</sequence>
<proteinExistence type="inferred from homology"/>
<dbReference type="EC" id="3.6.1.1" evidence="3"/>
<accession>A0A438G0G3</accession>
<evidence type="ECO:0000256" key="3">
    <source>
        <dbReference type="ARBA" id="ARBA00012146"/>
    </source>
</evidence>
<protein>
    <recommendedName>
        <fullName evidence="3">inorganic diphosphatase</fullName>
        <ecNumber evidence="3">3.6.1.1</ecNumber>
    </recommendedName>
</protein>
<organism evidence="8 9">
    <name type="scientific">Vitis vinifera</name>
    <name type="common">Grape</name>
    <dbReference type="NCBI Taxonomy" id="29760"/>
    <lineage>
        <taxon>Eukaryota</taxon>
        <taxon>Viridiplantae</taxon>
        <taxon>Streptophyta</taxon>
        <taxon>Embryophyta</taxon>
        <taxon>Tracheophyta</taxon>
        <taxon>Spermatophyta</taxon>
        <taxon>Magnoliopsida</taxon>
        <taxon>eudicotyledons</taxon>
        <taxon>Gunneridae</taxon>
        <taxon>Pentapetalae</taxon>
        <taxon>rosids</taxon>
        <taxon>Vitales</taxon>
        <taxon>Vitaceae</taxon>
        <taxon>Viteae</taxon>
        <taxon>Vitis</taxon>
    </lineage>
</organism>
<dbReference type="InterPro" id="IPR036649">
    <property type="entry name" value="Pyrophosphatase_sf"/>
</dbReference>
<dbReference type="PROSITE" id="PS00387">
    <property type="entry name" value="PPASE"/>
    <property type="match status" value="1"/>
</dbReference>
<name>A0A438G0G3_VITVI</name>
<comment type="catalytic activity">
    <reaction evidence="7">
        <text>diphosphate + H2O = 2 phosphate + H(+)</text>
        <dbReference type="Rhea" id="RHEA:24576"/>
        <dbReference type="ChEBI" id="CHEBI:15377"/>
        <dbReference type="ChEBI" id="CHEBI:15378"/>
        <dbReference type="ChEBI" id="CHEBI:33019"/>
        <dbReference type="ChEBI" id="CHEBI:43474"/>
        <dbReference type="EC" id="3.6.1.1"/>
    </reaction>
</comment>
<dbReference type="Pfam" id="PF00719">
    <property type="entry name" value="Pyrophosphatase"/>
    <property type="match status" value="1"/>
</dbReference>
<evidence type="ECO:0000313" key="9">
    <source>
        <dbReference type="Proteomes" id="UP000288805"/>
    </source>
</evidence>
<evidence type="ECO:0000313" key="8">
    <source>
        <dbReference type="EMBL" id="RVW65658.1"/>
    </source>
</evidence>
<dbReference type="InterPro" id="IPR008162">
    <property type="entry name" value="Pyrophosphatase"/>
</dbReference>
<comment type="caution">
    <text evidence="8">The sequence shown here is derived from an EMBL/GenBank/DDBJ whole genome shotgun (WGS) entry which is preliminary data.</text>
</comment>
<dbReference type="AlphaFoldDB" id="A0A438G0G3"/>
<keyword evidence="4" id="KW-0479">Metal-binding</keyword>
<evidence type="ECO:0000256" key="1">
    <source>
        <dbReference type="ARBA" id="ARBA00001946"/>
    </source>
</evidence>
<gene>
    <name evidence="8" type="primary">PPA6_8</name>
    <name evidence="8" type="ORF">CK203_050214</name>
</gene>
<keyword evidence="5" id="KW-0378">Hydrolase</keyword>
<dbReference type="EMBL" id="QGNW01000686">
    <property type="protein sequence ID" value="RVW65658.1"/>
    <property type="molecule type" value="Genomic_DNA"/>
</dbReference>
<dbReference type="SUPFAM" id="SSF50324">
    <property type="entry name" value="Inorganic pyrophosphatase"/>
    <property type="match status" value="1"/>
</dbReference>
<evidence type="ECO:0000256" key="6">
    <source>
        <dbReference type="ARBA" id="ARBA00022842"/>
    </source>
</evidence>
<evidence type="ECO:0000256" key="4">
    <source>
        <dbReference type="ARBA" id="ARBA00022723"/>
    </source>
</evidence>
<evidence type="ECO:0000256" key="2">
    <source>
        <dbReference type="ARBA" id="ARBA00006220"/>
    </source>
</evidence>
<keyword evidence="6" id="KW-0460">Magnesium</keyword>
<comment type="similarity">
    <text evidence="2">Belongs to the PPase family.</text>
</comment>
<dbReference type="Proteomes" id="UP000288805">
    <property type="component" value="Unassembled WGS sequence"/>
</dbReference>
<evidence type="ECO:0000256" key="7">
    <source>
        <dbReference type="ARBA" id="ARBA00047820"/>
    </source>
</evidence>
<dbReference type="Gene3D" id="3.90.80.10">
    <property type="entry name" value="Inorganic pyrophosphatase"/>
    <property type="match status" value="1"/>
</dbReference>